<gene>
    <name evidence="7" type="ORF">PTSG_03142</name>
</gene>
<dbReference type="GO" id="GO:0003995">
    <property type="term" value="F:acyl-CoA dehydrogenase activity"/>
    <property type="evidence" value="ECO:0007669"/>
    <property type="project" value="TreeGrafter"/>
</dbReference>
<dbReference type="Pfam" id="PF02770">
    <property type="entry name" value="Acyl-CoA_dh_M"/>
    <property type="match status" value="1"/>
</dbReference>
<feature type="domain" description="Acyl-CoA dehydrogenase/oxidase C-terminal" evidence="4">
    <location>
        <begin position="321"/>
        <end position="473"/>
    </location>
</feature>
<keyword evidence="8" id="KW-1185">Reference proteome</keyword>
<evidence type="ECO:0000259" key="6">
    <source>
        <dbReference type="Pfam" id="PF18158"/>
    </source>
</evidence>
<dbReference type="OMA" id="IEMVAMT"/>
<evidence type="ECO:0000256" key="2">
    <source>
        <dbReference type="ARBA" id="ARBA00022630"/>
    </source>
</evidence>
<name>F2U4C8_SALR5</name>
<protein>
    <submittedName>
        <fullName evidence="7">Acyl-CoA dehydrogenase</fullName>
    </submittedName>
</protein>
<reference evidence="7" key="1">
    <citation type="submission" date="2009-08" db="EMBL/GenBank/DDBJ databases">
        <title>Annotation of Salpingoeca rosetta.</title>
        <authorList>
            <consortium name="The Broad Institute Genome Sequencing Platform"/>
            <person name="Russ C."/>
            <person name="Cuomo C."/>
            <person name="Burger G."/>
            <person name="Gray M.W."/>
            <person name="Holland P.W.H."/>
            <person name="King N."/>
            <person name="Lang F.B.F."/>
            <person name="Roger A.J."/>
            <person name="Ruiz-Trillo I."/>
            <person name="Young S.K."/>
            <person name="Zeng Q."/>
            <person name="Gargeya S."/>
            <person name="Alvarado L."/>
            <person name="Berlin A."/>
            <person name="Chapman S.B."/>
            <person name="Chen Z."/>
            <person name="Freedman E."/>
            <person name="Gellesch M."/>
            <person name="Goldberg J."/>
            <person name="Griggs A."/>
            <person name="Gujja S."/>
            <person name="Heilman E."/>
            <person name="Heiman D."/>
            <person name="Howarth C."/>
            <person name="Mehta T."/>
            <person name="Neiman D."/>
            <person name="Pearson M."/>
            <person name="Roberts A."/>
            <person name="Saif S."/>
            <person name="Shea T."/>
            <person name="Shenoy N."/>
            <person name="Sisk P."/>
            <person name="Stolte C."/>
            <person name="Sykes S."/>
            <person name="White J."/>
            <person name="Yandava C."/>
            <person name="Haas B."/>
            <person name="Nusbaum C."/>
            <person name="Birren B."/>
        </authorList>
    </citation>
    <scope>NUCLEOTIDE SEQUENCE [LARGE SCALE GENOMIC DNA]</scope>
    <source>
        <strain evidence="7">ATCC 50818</strain>
    </source>
</reference>
<dbReference type="PANTHER" id="PTHR42707:SF2">
    <property type="entry name" value="ACD11 DEHYDROGENASE"/>
    <property type="match status" value="1"/>
</dbReference>
<dbReference type="Gene3D" id="1.20.140.10">
    <property type="entry name" value="Butyryl-CoA Dehydrogenase, subunit A, domain 3"/>
    <property type="match status" value="1"/>
</dbReference>
<dbReference type="InterPro" id="IPR036250">
    <property type="entry name" value="AcylCo_DH-like_C"/>
</dbReference>
<dbReference type="EMBL" id="GL832961">
    <property type="protein sequence ID" value="EGD82494.1"/>
    <property type="molecule type" value="Genomic_DNA"/>
</dbReference>
<dbReference type="Pfam" id="PF18158">
    <property type="entry name" value="AidB_N"/>
    <property type="match status" value="1"/>
</dbReference>
<comment type="similarity">
    <text evidence="1">Belongs to the acyl-CoA dehydrogenase family.</text>
</comment>
<keyword evidence="2" id="KW-0285">Flavoprotein</keyword>
<dbReference type="InParanoid" id="F2U4C8"/>
<dbReference type="RefSeq" id="XP_004995730.1">
    <property type="nucleotide sequence ID" value="XM_004995673.1"/>
</dbReference>
<evidence type="ECO:0000259" key="4">
    <source>
        <dbReference type="Pfam" id="PF00441"/>
    </source>
</evidence>
<dbReference type="InterPro" id="IPR052904">
    <property type="entry name" value="Acyl-CoA_dehydrogenase-like"/>
</dbReference>
<dbReference type="InterPro" id="IPR009100">
    <property type="entry name" value="AcylCoA_DH/oxidase_NM_dom_sf"/>
</dbReference>
<dbReference type="SUPFAM" id="SSF56645">
    <property type="entry name" value="Acyl-CoA dehydrogenase NM domain-like"/>
    <property type="match status" value="1"/>
</dbReference>
<dbReference type="Proteomes" id="UP000007799">
    <property type="component" value="Unassembled WGS sequence"/>
</dbReference>
<evidence type="ECO:0000313" key="7">
    <source>
        <dbReference type="EMBL" id="EGD82494.1"/>
    </source>
</evidence>
<sequence>MLLPQLRGGVRALSTTTRRQLSFFGDTPPPQSRVLNQVPALENFAAFESDPILQSCVSFYGADFGTEQISYVGKLAGSQHVAELARDANENIPVFHSHDRFGNRIDFVKYHPAYHEIMKLGIEAEIPSYSWRNADKRGSAVARSALGYLMYQAESGTQCPQTMTYACVPALKHMTDEQRSVCDFLTKAITPEYDPRNVPATEKNGITIGMSMTEKQGGSDVRANITTAKPVDANKTGPGSAYFLNGHKWFTSAPMCDAFLTLAQTENGLSCFIVPRWVPSTGERNEGLRFQRLKSKVGDRSNASSEVEYHNAYAELLGPEGRGIAIILEMVQNTRLDCLVGTAGLMKRALFEAVNHTSHRSAFGSVLLDTPLMRAVVADLTIESEAATALAFRIASTFDAQASEYDKALGRIATAIAKYHICKRAPQFVYEAMESLGGNGYVDEGPMGRLYRQAPLNAIWEGSGNVICLDVLRCFHREPDAVEALMHELSSLGHVEEYGRKFNKLKAEIENIGQNQGRLRNIVGTAALLLQAVALSRTSTEAVVDAFLKTRLSGSPTRLEYGALEPGCDVDAIITRSNTIVKPEAASTTHAWNPLQQSTRRLHTSAHRCHASATTTTTTTASSPTHPRNLPFSTADEVMERRAAGDWDCPTCGRLNFVYATKCLCGHARASEEHTRDGDWQCGFCGDKVFSYKRFCRCGEPNPDLL</sequence>
<evidence type="ECO:0000256" key="1">
    <source>
        <dbReference type="ARBA" id="ARBA00009347"/>
    </source>
</evidence>
<feature type="domain" description="Acyl-CoA oxidase/dehydrogenase middle" evidence="5">
    <location>
        <begin position="210"/>
        <end position="311"/>
    </location>
</feature>
<dbReference type="InterPro" id="IPR009075">
    <property type="entry name" value="AcylCo_DH/oxidase_C"/>
</dbReference>
<dbReference type="PANTHER" id="PTHR42707">
    <property type="entry name" value="ACYL-COA DEHYDROGENASE"/>
    <property type="match status" value="1"/>
</dbReference>
<dbReference type="Pfam" id="PF00441">
    <property type="entry name" value="Acyl-CoA_dh_1"/>
    <property type="match status" value="1"/>
</dbReference>
<dbReference type="OrthoDB" id="10251155at2759"/>
<feature type="domain" description="Adaptive response protein AidB N-terminal" evidence="6">
    <location>
        <begin position="36"/>
        <end position="195"/>
    </location>
</feature>
<dbReference type="KEGG" id="sre:PTSG_03142"/>
<evidence type="ECO:0000313" key="8">
    <source>
        <dbReference type="Proteomes" id="UP000007799"/>
    </source>
</evidence>
<dbReference type="Gene3D" id="2.40.110.20">
    <property type="match status" value="1"/>
</dbReference>
<dbReference type="STRING" id="946362.F2U4C8"/>
<dbReference type="Gene3D" id="4.10.1060.10">
    <property type="entry name" value="Zinc finger, RanBP2-type"/>
    <property type="match status" value="1"/>
</dbReference>
<dbReference type="InterPro" id="IPR006091">
    <property type="entry name" value="Acyl-CoA_Oxase/DH_mid-dom"/>
</dbReference>
<evidence type="ECO:0000256" key="3">
    <source>
        <dbReference type="ARBA" id="ARBA00022827"/>
    </source>
</evidence>
<dbReference type="eggNOG" id="KOG0137">
    <property type="taxonomic scope" value="Eukaryota"/>
</dbReference>
<dbReference type="AlphaFoldDB" id="F2U4C8"/>
<dbReference type="Gene3D" id="6.10.250.600">
    <property type="match status" value="1"/>
</dbReference>
<evidence type="ECO:0000259" key="5">
    <source>
        <dbReference type="Pfam" id="PF02770"/>
    </source>
</evidence>
<dbReference type="SUPFAM" id="SSF47203">
    <property type="entry name" value="Acyl-CoA dehydrogenase C-terminal domain-like"/>
    <property type="match status" value="1"/>
</dbReference>
<accession>F2U4C8</accession>
<dbReference type="InterPro" id="IPR041504">
    <property type="entry name" value="AidB_N"/>
</dbReference>
<keyword evidence="3" id="KW-0274">FAD</keyword>
<dbReference type="GeneID" id="16076317"/>
<organism evidence="8">
    <name type="scientific">Salpingoeca rosetta (strain ATCC 50818 / BSB-021)</name>
    <dbReference type="NCBI Taxonomy" id="946362"/>
    <lineage>
        <taxon>Eukaryota</taxon>
        <taxon>Choanoflagellata</taxon>
        <taxon>Craspedida</taxon>
        <taxon>Salpingoecidae</taxon>
        <taxon>Salpingoeca</taxon>
    </lineage>
</organism>
<proteinExistence type="inferred from homology"/>